<keyword evidence="2 5" id="KW-0812">Transmembrane</keyword>
<dbReference type="AlphaFoldDB" id="A0A914X8J1"/>
<sequence length="157" mass="17930">MDFIPKSDVVSSLPLQMALFFNAHFSPFWVIIHILSLAIKYKALNITYQVILVAIHIVAVLVEVTRLYLGFVGNLMERIPELSGFWITTLILQFPVTLFLLANPEIYSLPIERAVDIVQISFIFFEIISGLAAVRRVANHQVTKFQQQVLDKDEKID</sequence>
<evidence type="ECO:0000256" key="2">
    <source>
        <dbReference type="ARBA" id="ARBA00022692"/>
    </source>
</evidence>
<evidence type="ECO:0000256" key="5">
    <source>
        <dbReference type="SAM" id="Phobius"/>
    </source>
</evidence>
<dbReference type="GO" id="GO:1905515">
    <property type="term" value="P:non-motile cilium assembly"/>
    <property type="evidence" value="ECO:0007669"/>
    <property type="project" value="TreeGrafter"/>
</dbReference>
<evidence type="ECO:0000256" key="3">
    <source>
        <dbReference type="ARBA" id="ARBA00022989"/>
    </source>
</evidence>
<protein>
    <submittedName>
        <fullName evidence="7">Transmembrane protein 17</fullName>
    </submittedName>
</protein>
<dbReference type="GO" id="GO:0016020">
    <property type="term" value="C:membrane"/>
    <property type="evidence" value="ECO:0007669"/>
    <property type="project" value="UniProtKB-SubCell"/>
</dbReference>
<feature type="transmembrane region" description="Helical" evidence="5">
    <location>
        <begin position="20"/>
        <end position="39"/>
    </location>
</feature>
<dbReference type="Pfam" id="PF09799">
    <property type="entry name" value="Transmemb_17"/>
    <property type="match status" value="1"/>
</dbReference>
<keyword evidence="4 5" id="KW-0472">Membrane</keyword>
<evidence type="ECO:0000256" key="4">
    <source>
        <dbReference type="ARBA" id="ARBA00023136"/>
    </source>
</evidence>
<organism evidence="6 7">
    <name type="scientific">Plectus sambesii</name>
    <dbReference type="NCBI Taxonomy" id="2011161"/>
    <lineage>
        <taxon>Eukaryota</taxon>
        <taxon>Metazoa</taxon>
        <taxon>Ecdysozoa</taxon>
        <taxon>Nematoda</taxon>
        <taxon>Chromadorea</taxon>
        <taxon>Plectida</taxon>
        <taxon>Plectina</taxon>
        <taxon>Plectoidea</taxon>
        <taxon>Plectidae</taxon>
        <taxon>Plectus</taxon>
    </lineage>
</organism>
<comment type="subcellular location">
    <subcellularLocation>
        <location evidence="1">Membrane</location>
        <topology evidence="1">Multi-pass membrane protein</topology>
    </subcellularLocation>
</comment>
<keyword evidence="3 5" id="KW-1133">Transmembrane helix</keyword>
<dbReference type="GO" id="GO:0035869">
    <property type="term" value="C:ciliary transition zone"/>
    <property type="evidence" value="ECO:0007669"/>
    <property type="project" value="TreeGrafter"/>
</dbReference>
<dbReference type="PANTHER" id="PTHR13531:SF6">
    <property type="entry name" value="TMEM (HUMAN TRANSMEMBRANE PROTEIN) HOMOLOG"/>
    <property type="match status" value="1"/>
</dbReference>
<dbReference type="PANTHER" id="PTHR13531">
    <property type="entry name" value="GEO07735P1-RELATED-RELATED"/>
    <property type="match status" value="1"/>
</dbReference>
<feature type="transmembrane region" description="Helical" evidence="5">
    <location>
        <begin position="83"/>
        <end position="102"/>
    </location>
</feature>
<name>A0A914X8J1_9BILA</name>
<dbReference type="WBParaSite" id="PSAMB.scaffold69size87481.g1371.t1">
    <property type="protein sequence ID" value="PSAMB.scaffold69size87481.g1371.t1"/>
    <property type="gene ID" value="PSAMB.scaffold69size87481.g1371"/>
</dbReference>
<evidence type="ECO:0000313" key="7">
    <source>
        <dbReference type="WBParaSite" id="PSAMB.scaffold69size87481.g1371.t1"/>
    </source>
</evidence>
<reference evidence="7" key="1">
    <citation type="submission" date="2022-11" db="UniProtKB">
        <authorList>
            <consortium name="WormBaseParasite"/>
        </authorList>
    </citation>
    <scope>IDENTIFICATION</scope>
</reference>
<dbReference type="Proteomes" id="UP000887566">
    <property type="component" value="Unplaced"/>
</dbReference>
<feature type="transmembrane region" description="Helical" evidence="5">
    <location>
        <begin position="51"/>
        <end position="71"/>
    </location>
</feature>
<accession>A0A914X8J1</accession>
<dbReference type="InterPro" id="IPR019184">
    <property type="entry name" value="Uncharacterised_TM-17"/>
</dbReference>
<keyword evidence="6" id="KW-1185">Reference proteome</keyword>
<evidence type="ECO:0000313" key="6">
    <source>
        <dbReference type="Proteomes" id="UP000887566"/>
    </source>
</evidence>
<proteinExistence type="predicted"/>
<evidence type="ECO:0000256" key="1">
    <source>
        <dbReference type="ARBA" id="ARBA00004141"/>
    </source>
</evidence>